<gene>
    <name evidence="10" type="ORF">KC19_9G100500</name>
</gene>
<dbReference type="InterPro" id="IPR045032">
    <property type="entry name" value="PEL"/>
</dbReference>
<evidence type="ECO:0000256" key="1">
    <source>
        <dbReference type="ARBA" id="ARBA00000695"/>
    </source>
</evidence>
<dbReference type="InterPro" id="IPR002022">
    <property type="entry name" value="Pec_lyase"/>
</dbReference>
<accession>A0A8T0GUS8</accession>
<reference evidence="10" key="1">
    <citation type="submission" date="2020-06" db="EMBL/GenBank/DDBJ databases">
        <title>WGS assembly of Ceratodon purpureus strain R40.</title>
        <authorList>
            <person name="Carey S.B."/>
            <person name="Jenkins J."/>
            <person name="Shu S."/>
            <person name="Lovell J.T."/>
            <person name="Sreedasyam A."/>
            <person name="Maumus F."/>
            <person name="Tiley G.P."/>
            <person name="Fernandez-Pozo N."/>
            <person name="Barry K."/>
            <person name="Chen C."/>
            <person name="Wang M."/>
            <person name="Lipzen A."/>
            <person name="Daum C."/>
            <person name="Saski C.A."/>
            <person name="Payton A.C."/>
            <person name="Mcbreen J.C."/>
            <person name="Conrad R.E."/>
            <person name="Kollar L.M."/>
            <person name="Olsson S."/>
            <person name="Huttunen S."/>
            <person name="Landis J.B."/>
            <person name="Wickett N.J."/>
            <person name="Johnson M.G."/>
            <person name="Rensing S.A."/>
            <person name="Grimwood J."/>
            <person name="Schmutz J."/>
            <person name="Mcdaniel S.F."/>
        </authorList>
    </citation>
    <scope>NUCLEOTIDE SEQUENCE</scope>
    <source>
        <strain evidence="10">R40</strain>
    </source>
</reference>
<name>A0A8T0GUS8_CERPU</name>
<evidence type="ECO:0000313" key="10">
    <source>
        <dbReference type="EMBL" id="KAG0561884.1"/>
    </source>
</evidence>
<keyword evidence="4 8" id="KW-0479">Metal-binding</keyword>
<dbReference type="AlphaFoldDB" id="A0A8T0GUS8"/>
<dbReference type="InterPro" id="IPR012334">
    <property type="entry name" value="Pectin_lyas_fold"/>
</dbReference>
<dbReference type="EMBL" id="CM026430">
    <property type="protein sequence ID" value="KAG0561884.1"/>
    <property type="molecule type" value="Genomic_DNA"/>
</dbReference>
<sequence>MAPMPLNQFLLFCWVAGFTILLECSPSESRPLEHLRFQAYTRHMDTSEPPKAAPGPVTNRSWNEKYVIQEGPNGIIQERNSTETEFDSLAADWGTCGTGNPMDDCWRCDENWESHRQSLATCAMGFGRDAIGGKNGQIYMVTSAEDDDAANPQPGTLRYAATREEPLWITFAKSMTIYLQEELILTSFKTIDGRGVDVHITGGAGLTLQYISNVIIHGIHIHDIKVTGPARVMSNTTHVGDRGVTDGDAINIYTATQIWIDHCSFANAADGLIDAIHGSSMITISNNLFSNHDKVMLFGAHNIDTVDREMKATVAFNKFGAGLTQRMPRCRFGTFQIVNNDYSAGWGIYAIGGSESPTILSEGNHFVASSEKEVES</sequence>
<dbReference type="Proteomes" id="UP000822688">
    <property type="component" value="Chromosome 9"/>
</dbReference>
<proteinExistence type="inferred from homology"/>
<evidence type="ECO:0000313" key="11">
    <source>
        <dbReference type="Proteomes" id="UP000822688"/>
    </source>
</evidence>
<dbReference type="EC" id="4.2.2.2" evidence="3 8"/>
<evidence type="ECO:0000256" key="4">
    <source>
        <dbReference type="ARBA" id="ARBA00022723"/>
    </source>
</evidence>
<dbReference type="SUPFAM" id="SSF51126">
    <property type="entry name" value="Pectin lyase-like"/>
    <property type="match status" value="1"/>
</dbReference>
<evidence type="ECO:0000256" key="7">
    <source>
        <dbReference type="ARBA" id="ARBA00023239"/>
    </source>
</evidence>
<dbReference type="SMART" id="SM00656">
    <property type="entry name" value="Amb_all"/>
    <property type="match status" value="1"/>
</dbReference>
<evidence type="ECO:0000256" key="3">
    <source>
        <dbReference type="ARBA" id="ARBA00012272"/>
    </source>
</evidence>
<dbReference type="Pfam" id="PF00544">
    <property type="entry name" value="Pectate_lyase_4"/>
    <property type="match status" value="1"/>
</dbReference>
<keyword evidence="7 8" id="KW-0456">Lyase</keyword>
<comment type="caution">
    <text evidence="10">The sequence shown here is derived from an EMBL/GenBank/DDBJ whole genome shotgun (WGS) entry which is preliminary data.</text>
</comment>
<dbReference type="GO" id="GO:0046872">
    <property type="term" value="F:metal ion binding"/>
    <property type="evidence" value="ECO:0007669"/>
    <property type="project" value="UniProtKB-KW"/>
</dbReference>
<keyword evidence="6 8" id="KW-0106">Calcium</keyword>
<dbReference type="PRINTS" id="PR00807">
    <property type="entry name" value="AMBALLERGEN"/>
</dbReference>
<comment type="cofactor">
    <cofactor evidence="8">
        <name>Ca(2+)</name>
        <dbReference type="ChEBI" id="CHEBI:29108"/>
    </cofactor>
    <text evidence="8">Binds 1 Ca(2+) ion. Required for its activity.</text>
</comment>
<dbReference type="PANTHER" id="PTHR31683:SF187">
    <property type="entry name" value="PECTATE LYASE 18-RELATED"/>
    <property type="match status" value="1"/>
</dbReference>
<dbReference type="InterPro" id="IPR011050">
    <property type="entry name" value="Pectin_lyase_fold/virulence"/>
</dbReference>
<dbReference type="GO" id="GO:0030570">
    <property type="term" value="F:pectate lyase activity"/>
    <property type="evidence" value="ECO:0007669"/>
    <property type="project" value="UniProtKB-EC"/>
</dbReference>
<evidence type="ECO:0000256" key="2">
    <source>
        <dbReference type="ARBA" id="ARBA00005220"/>
    </source>
</evidence>
<keyword evidence="5 8" id="KW-0732">Signal</keyword>
<evidence type="ECO:0000259" key="9">
    <source>
        <dbReference type="SMART" id="SM00656"/>
    </source>
</evidence>
<protein>
    <recommendedName>
        <fullName evidence="3 8">Pectate lyase</fullName>
        <ecNumber evidence="3 8">4.2.2.2</ecNumber>
    </recommendedName>
</protein>
<evidence type="ECO:0000256" key="6">
    <source>
        <dbReference type="ARBA" id="ARBA00022837"/>
    </source>
</evidence>
<dbReference type="Gene3D" id="2.160.20.10">
    <property type="entry name" value="Single-stranded right-handed beta-helix, Pectin lyase-like"/>
    <property type="match status" value="1"/>
</dbReference>
<feature type="signal peptide" evidence="8">
    <location>
        <begin position="1"/>
        <end position="29"/>
    </location>
</feature>
<feature type="chain" id="PRO_5035964861" description="Pectate lyase" evidence="8">
    <location>
        <begin position="30"/>
        <end position="376"/>
    </location>
</feature>
<dbReference type="InterPro" id="IPR018082">
    <property type="entry name" value="AmbAllergen"/>
</dbReference>
<comment type="similarity">
    <text evidence="8">Belongs to the polysaccharide lyase 1 family.</text>
</comment>
<comment type="catalytic activity">
    <reaction evidence="1 8">
        <text>Eliminative cleavage of (1-&gt;4)-alpha-D-galacturonan to give oligosaccharides with 4-deoxy-alpha-D-galact-4-enuronosyl groups at their non-reducing ends.</text>
        <dbReference type="EC" id="4.2.2.2"/>
    </reaction>
</comment>
<comment type="pathway">
    <text evidence="2 8">Glycan metabolism; pectin degradation; 2-dehydro-3-deoxy-D-gluconate from pectin: step 2/5.</text>
</comment>
<evidence type="ECO:0000256" key="5">
    <source>
        <dbReference type="ARBA" id="ARBA00022729"/>
    </source>
</evidence>
<evidence type="ECO:0000256" key="8">
    <source>
        <dbReference type="RuleBase" id="RU361123"/>
    </source>
</evidence>
<dbReference type="PANTHER" id="PTHR31683">
    <property type="entry name" value="PECTATE LYASE 18-RELATED"/>
    <property type="match status" value="1"/>
</dbReference>
<organism evidence="10 11">
    <name type="scientific">Ceratodon purpureus</name>
    <name type="common">Fire moss</name>
    <name type="synonym">Dicranum purpureum</name>
    <dbReference type="NCBI Taxonomy" id="3225"/>
    <lineage>
        <taxon>Eukaryota</taxon>
        <taxon>Viridiplantae</taxon>
        <taxon>Streptophyta</taxon>
        <taxon>Embryophyta</taxon>
        <taxon>Bryophyta</taxon>
        <taxon>Bryophytina</taxon>
        <taxon>Bryopsida</taxon>
        <taxon>Dicranidae</taxon>
        <taxon>Pseudoditrichales</taxon>
        <taxon>Ditrichaceae</taxon>
        <taxon>Ceratodon</taxon>
    </lineage>
</organism>
<keyword evidence="11" id="KW-1185">Reference proteome</keyword>
<feature type="domain" description="Pectate lyase" evidence="9">
    <location>
        <begin position="174"/>
        <end position="372"/>
    </location>
</feature>